<evidence type="ECO:0000259" key="10">
    <source>
        <dbReference type="Pfam" id="PF02771"/>
    </source>
</evidence>
<evidence type="ECO:0000259" key="9">
    <source>
        <dbReference type="Pfam" id="PF02770"/>
    </source>
</evidence>
<feature type="domain" description="Acyl-CoA oxidase/dehydrogenase middle" evidence="9">
    <location>
        <begin position="136"/>
        <end position="218"/>
    </location>
</feature>
<proteinExistence type="inferred from homology"/>
<dbReference type="InterPro" id="IPR009075">
    <property type="entry name" value="AcylCo_DH/oxidase_C"/>
</dbReference>
<dbReference type="Pfam" id="PF02771">
    <property type="entry name" value="Acyl-CoA_dh_N"/>
    <property type="match status" value="1"/>
</dbReference>
<dbReference type="AlphaFoldDB" id="A0A2G5PLG1"/>
<dbReference type="InterPro" id="IPR050741">
    <property type="entry name" value="Acyl-CoA_dehydrogenase"/>
</dbReference>
<reference evidence="11 12" key="1">
    <citation type="journal article" date="2017" name="Infect. Genet. Evol.">
        <title>The new phylogeny of the genus Mycobacterium: The old and the news.</title>
        <authorList>
            <person name="Tortoli E."/>
            <person name="Fedrizzi T."/>
            <person name="Meehan C.J."/>
            <person name="Trovato A."/>
            <person name="Grottola A."/>
            <person name="Giacobazzi E."/>
            <person name="Serpini G.F."/>
            <person name="Tagliazucchi S."/>
            <person name="Fabio A."/>
            <person name="Bettua C."/>
            <person name="Bertorelli R."/>
            <person name="Frascaro F."/>
            <person name="De Sanctis V."/>
            <person name="Pecorari M."/>
            <person name="Jousson O."/>
            <person name="Segata N."/>
            <person name="Cirillo D.M."/>
        </authorList>
    </citation>
    <scope>NUCLEOTIDE SEQUENCE [LARGE SCALE GENOMIC DNA]</scope>
    <source>
        <strain evidence="11 12">NCTC 12882</strain>
    </source>
</reference>
<dbReference type="Pfam" id="PF00441">
    <property type="entry name" value="Acyl-CoA_dh_1"/>
    <property type="match status" value="1"/>
</dbReference>
<keyword evidence="4 6" id="KW-0274">FAD</keyword>
<dbReference type="OrthoDB" id="8876745at2"/>
<dbReference type="InterPro" id="IPR037069">
    <property type="entry name" value="AcylCoA_DH/ox_N_sf"/>
</dbReference>
<feature type="domain" description="Acyl-CoA dehydrogenase/oxidase C-terminal" evidence="8">
    <location>
        <begin position="241"/>
        <end position="389"/>
    </location>
</feature>
<dbReference type="GO" id="GO:0005737">
    <property type="term" value="C:cytoplasm"/>
    <property type="evidence" value="ECO:0007669"/>
    <property type="project" value="TreeGrafter"/>
</dbReference>
<keyword evidence="5 6" id="KW-0560">Oxidoreductase</keyword>
<feature type="compositionally biased region" description="Basic residues" evidence="7">
    <location>
        <begin position="7"/>
        <end position="37"/>
    </location>
</feature>
<dbReference type="Pfam" id="PF02770">
    <property type="entry name" value="Acyl-CoA_dh_M"/>
    <property type="match status" value="1"/>
</dbReference>
<dbReference type="InterPro" id="IPR046373">
    <property type="entry name" value="Acyl-CoA_Oxase/DH_mid-dom_sf"/>
</dbReference>
<dbReference type="EMBL" id="PDKV01000010">
    <property type="protein sequence ID" value="PIB79138.1"/>
    <property type="molecule type" value="Genomic_DNA"/>
</dbReference>
<evidence type="ECO:0000256" key="2">
    <source>
        <dbReference type="ARBA" id="ARBA00009347"/>
    </source>
</evidence>
<evidence type="ECO:0000256" key="1">
    <source>
        <dbReference type="ARBA" id="ARBA00001974"/>
    </source>
</evidence>
<dbReference type="CDD" id="cd00567">
    <property type="entry name" value="ACAD"/>
    <property type="match status" value="1"/>
</dbReference>
<evidence type="ECO:0000256" key="4">
    <source>
        <dbReference type="ARBA" id="ARBA00022827"/>
    </source>
</evidence>
<evidence type="ECO:0000256" key="3">
    <source>
        <dbReference type="ARBA" id="ARBA00022630"/>
    </source>
</evidence>
<evidence type="ECO:0000256" key="5">
    <source>
        <dbReference type="ARBA" id="ARBA00023002"/>
    </source>
</evidence>
<dbReference type="Gene3D" id="1.10.540.10">
    <property type="entry name" value="Acyl-CoA dehydrogenase/oxidase, N-terminal domain"/>
    <property type="match status" value="1"/>
</dbReference>
<dbReference type="GO" id="GO:0050660">
    <property type="term" value="F:flavin adenine dinucleotide binding"/>
    <property type="evidence" value="ECO:0007669"/>
    <property type="project" value="InterPro"/>
</dbReference>
<dbReference type="Gene3D" id="1.20.140.10">
    <property type="entry name" value="Butyryl-CoA Dehydrogenase, subunit A, domain 3"/>
    <property type="match status" value="1"/>
</dbReference>
<evidence type="ECO:0000256" key="7">
    <source>
        <dbReference type="SAM" id="MobiDB-lite"/>
    </source>
</evidence>
<dbReference type="SUPFAM" id="SSF47203">
    <property type="entry name" value="Acyl-CoA dehydrogenase C-terminal domain-like"/>
    <property type="match status" value="1"/>
</dbReference>
<dbReference type="InterPro" id="IPR036250">
    <property type="entry name" value="AcylCo_DH-like_C"/>
</dbReference>
<dbReference type="SUPFAM" id="SSF56645">
    <property type="entry name" value="Acyl-CoA dehydrogenase NM domain-like"/>
    <property type="match status" value="1"/>
</dbReference>
<evidence type="ECO:0000313" key="11">
    <source>
        <dbReference type="EMBL" id="PIB79138.1"/>
    </source>
</evidence>
<dbReference type="PANTHER" id="PTHR48083">
    <property type="entry name" value="MEDIUM-CHAIN SPECIFIC ACYL-COA DEHYDROGENASE, MITOCHONDRIAL-RELATED"/>
    <property type="match status" value="1"/>
</dbReference>
<dbReference type="InterPro" id="IPR009100">
    <property type="entry name" value="AcylCoA_DH/oxidase_NM_dom_sf"/>
</dbReference>
<protein>
    <submittedName>
        <fullName evidence="11">Acyl-CoA dehydrogenase</fullName>
    </submittedName>
</protein>
<feature type="domain" description="Acyl-CoA dehydrogenase/oxidase N-terminal" evidence="10">
    <location>
        <begin position="43"/>
        <end position="131"/>
    </location>
</feature>
<organism evidence="11 12">
    <name type="scientific">Mycobacterium celatum</name>
    <dbReference type="NCBI Taxonomy" id="28045"/>
    <lineage>
        <taxon>Bacteria</taxon>
        <taxon>Bacillati</taxon>
        <taxon>Actinomycetota</taxon>
        <taxon>Actinomycetes</taxon>
        <taxon>Mycobacteriales</taxon>
        <taxon>Mycobacteriaceae</taxon>
        <taxon>Mycobacterium</taxon>
    </lineage>
</organism>
<gene>
    <name evidence="11" type="ORF">CQY23_10135</name>
</gene>
<dbReference type="Proteomes" id="UP000230971">
    <property type="component" value="Unassembled WGS sequence"/>
</dbReference>
<evidence type="ECO:0000313" key="12">
    <source>
        <dbReference type="Proteomes" id="UP000230971"/>
    </source>
</evidence>
<evidence type="ECO:0000259" key="8">
    <source>
        <dbReference type="Pfam" id="PF00441"/>
    </source>
</evidence>
<name>A0A2G5PLG1_MYCCE</name>
<comment type="similarity">
    <text evidence="2 6">Belongs to the acyl-CoA dehydrogenase family.</text>
</comment>
<dbReference type="FunFam" id="1.20.140.10:FF:000012">
    <property type="entry name" value="Acyl-CoA dehydrogenase fadE12"/>
    <property type="match status" value="1"/>
</dbReference>
<comment type="cofactor">
    <cofactor evidence="1 6">
        <name>FAD</name>
        <dbReference type="ChEBI" id="CHEBI:57692"/>
    </cofactor>
</comment>
<dbReference type="InterPro" id="IPR013786">
    <property type="entry name" value="AcylCoA_DH/ox_N"/>
</dbReference>
<accession>A0A2G5PLG1</accession>
<dbReference type="Gene3D" id="2.40.110.10">
    <property type="entry name" value="Butyryl-CoA Dehydrogenase, subunit A, domain 2"/>
    <property type="match status" value="1"/>
</dbReference>
<feature type="region of interest" description="Disordered" evidence="7">
    <location>
        <begin position="1"/>
        <end position="40"/>
    </location>
</feature>
<dbReference type="GO" id="GO:0033539">
    <property type="term" value="P:fatty acid beta-oxidation using acyl-CoA dehydrogenase"/>
    <property type="evidence" value="ECO:0007669"/>
    <property type="project" value="TreeGrafter"/>
</dbReference>
<sequence length="396" mass="43250">MRDNRCRPGRYRGRRRRRARPVRRGRRARRRVPRRPARASYVAPHCSETLQHPTELWDALVAGGFVGVNLPEEYGGGGMGLSAMNVVAEEAAAAGCPQIMLMISPGIVGSLLARHATHEQKQQWLAPMAAGTLKIAFAITEPDASSNSHQLTTTARRDKYYISGQKTFITAADRADALLVVARTGTDSRGRAQLSPLLVDRDTLGIDMHRIPMTFEITDKSFTVFFDNVAAPADRLVLGEGNGLRVAFDGMNPERVIIAAICNGVGRYALDKAVTYARERQVRQVPIGAHQGVAHPLAEAKIALESARLMTRHAAESYDAGTDAGEASNMAKFLAADAAIRCVDQAIEVHGGSGFTREVALASMYEFVRLFKTVPITREMILNHIARHSLGLPKSY</sequence>
<dbReference type="GO" id="GO:0003995">
    <property type="term" value="F:acyl-CoA dehydrogenase activity"/>
    <property type="evidence" value="ECO:0007669"/>
    <property type="project" value="TreeGrafter"/>
</dbReference>
<dbReference type="InterPro" id="IPR006091">
    <property type="entry name" value="Acyl-CoA_Oxase/DH_mid-dom"/>
</dbReference>
<dbReference type="PANTHER" id="PTHR48083:SF1">
    <property type="entry name" value="DEHYDROGENASE, PUTATIVE (AFU_ORTHOLOGUE AFUA_7G06510)-RELATED"/>
    <property type="match status" value="1"/>
</dbReference>
<comment type="caution">
    <text evidence="11">The sequence shown here is derived from an EMBL/GenBank/DDBJ whole genome shotgun (WGS) entry which is preliminary data.</text>
</comment>
<keyword evidence="3 6" id="KW-0285">Flavoprotein</keyword>
<evidence type="ECO:0000256" key="6">
    <source>
        <dbReference type="RuleBase" id="RU362125"/>
    </source>
</evidence>